<evidence type="ECO:0000256" key="1">
    <source>
        <dbReference type="SAM" id="SignalP"/>
    </source>
</evidence>
<dbReference type="Proteomes" id="UP000001075">
    <property type="component" value="Unassembled WGS sequence"/>
</dbReference>
<evidence type="ECO:0000313" key="3">
    <source>
        <dbReference type="Proteomes" id="UP000001075"/>
    </source>
</evidence>
<proteinExistence type="predicted"/>
<evidence type="ECO:0000313" key="2">
    <source>
        <dbReference type="EMBL" id="EGW10389.1"/>
    </source>
</evidence>
<gene>
    <name evidence="2" type="ORF">I79_020181</name>
</gene>
<dbReference type="EMBL" id="JH001594">
    <property type="protein sequence ID" value="EGW10389.1"/>
    <property type="molecule type" value="Genomic_DNA"/>
</dbReference>
<sequence length="56" mass="6461">MGPLIILLLILILGPCILNKITQFIRERLSAIQTLVLTQQYHQLKQIDPEYPETSE</sequence>
<feature type="chain" id="PRO_5003445178" evidence="1">
    <location>
        <begin position="19"/>
        <end position="56"/>
    </location>
</feature>
<feature type="signal peptide" evidence="1">
    <location>
        <begin position="1"/>
        <end position="18"/>
    </location>
</feature>
<keyword evidence="1" id="KW-0732">Signal</keyword>
<dbReference type="eggNOG" id="ENOG502SD08">
    <property type="taxonomic scope" value="Eukaryota"/>
</dbReference>
<name>G3I9E1_CRIGR</name>
<protein>
    <submittedName>
        <fullName evidence="2">Envelope glycoprotein</fullName>
    </submittedName>
</protein>
<keyword evidence="2" id="KW-0946">Virion</keyword>
<dbReference type="PaxDb" id="10029-XP_007622324.1"/>
<dbReference type="InterPro" id="IPR018154">
    <property type="entry name" value="TLV/ENV_coat_polyprotein"/>
</dbReference>
<reference evidence="3" key="1">
    <citation type="journal article" date="2011" name="Nat. Biotechnol.">
        <title>The genomic sequence of the Chinese hamster ovary (CHO)-K1 cell line.</title>
        <authorList>
            <person name="Xu X."/>
            <person name="Nagarajan H."/>
            <person name="Lewis N.E."/>
            <person name="Pan S."/>
            <person name="Cai Z."/>
            <person name="Liu X."/>
            <person name="Chen W."/>
            <person name="Xie M."/>
            <person name="Wang W."/>
            <person name="Hammond S."/>
            <person name="Andersen M.R."/>
            <person name="Neff N."/>
            <person name="Passarelli B."/>
            <person name="Koh W."/>
            <person name="Fan H.C."/>
            <person name="Wang J."/>
            <person name="Gui Y."/>
            <person name="Lee K.H."/>
            <person name="Betenbaugh M.J."/>
            <person name="Quake S.R."/>
            <person name="Famili I."/>
            <person name="Palsson B.O."/>
            <person name="Wang J."/>
        </authorList>
    </citation>
    <scope>NUCLEOTIDE SEQUENCE [LARGE SCALE GENOMIC DNA]</scope>
    <source>
        <strain evidence="3">CHO K1 cell line</strain>
    </source>
</reference>
<dbReference type="STRING" id="10029.G3I9E1"/>
<organism evidence="2 3">
    <name type="scientific">Cricetulus griseus</name>
    <name type="common">Chinese hamster</name>
    <name type="synonym">Cricetulus barabensis griseus</name>
    <dbReference type="NCBI Taxonomy" id="10029"/>
    <lineage>
        <taxon>Eukaryota</taxon>
        <taxon>Metazoa</taxon>
        <taxon>Chordata</taxon>
        <taxon>Craniata</taxon>
        <taxon>Vertebrata</taxon>
        <taxon>Euteleostomi</taxon>
        <taxon>Mammalia</taxon>
        <taxon>Eutheria</taxon>
        <taxon>Euarchontoglires</taxon>
        <taxon>Glires</taxon>
        <taxon>Rodentia</taxon>
        <taxon>Myomorpha</taxon>
        <taxon>Muroidea</taxon>
        <taxon>Cricetidae</taxon>
        <taxon>Cricetinae</taxon>
        <taxon>Cricetulus</taxon>
    </lineage>
</organism>
<dbReference type="InParanoid" id="G3I9E1"/>
<dbReference type="AlphaFoldDB" id="G3I9E1"/>
<accession>G3I9E1</accession>
<dbReference type="Pfam" id="PF00429">
    <property type="entry name" value="TLV_coat"/>
    <property type="match status" value="1"/>
</dbReference>
<keyword evidence="2" id="KW-0261">Viral envelope protein</keyword>